<dbReference type="PANTHER" id="PTHR30283:SF4">
    <property type="entry name" value="PEROXIDE STRESS RESISTANCE PROTEIN YAAA"/>
    <property type="match status" value="1"/>
</dbReference>
<dbReference type="HAMAP" id="MF_00652">
    <property type="entry name" value="UPF0246"/>
    <property type="match status" value="1"/>
</dbReference>
<protein>
    <recommendedName>
        <fullName evidence="1">UPF0246 protein P1J78_10725</fullName>
    </recommendedName>
</protein>
<accession>A0AAE3NNF2</accession>
<dbReference type="EMBL" id="JARGYC010000023">
    <property type="protein sequence ID" value="MDF0601203.1"/>
    <property type="molecule type" value="Genomic_DNA"/>
</dbReference>
<comment type="caution">
    <text evidence="2">The sequence shown here is derived from an EMBL/GenBank/DDBJ whole genome shotgun (WGS) entry which is preliminary data.</text>
</comment>
<dbReference type="GO" id="GO:0005829">
    <property type="term" value="C:cytosol"/>
    <property type="evidence" value="ECO:0007669"/>
    <property type="project" value="TreeGrafter"/>
</dbReference>
<dbReference type="NCBIfam" id="NF002542">
    <property type="entry name" value="PRK02101.1-3"/>
    <property type="match status" value="1"/>
</dbReference>
<dbReference type="Pfam" id="PF03883">
    <property type="entry name" value="H2O2_YaaD"/>
    <property type="match status" value="1"/>
</dbReference>
<dbReference type="PANTHER" id="PTHR30283">
    <property type="entry name" value="PEROXIDE STRESS RESPONSE PROTEIN YAAA"/>
    <property type="match status" value="1"/>
</dbReference>
<evidence type="ECO:0000256" key="1">
    <source>
        <dbReference type="HAMAP-Rule" id="MF_00652"/>
    </source>
</evidence>
<evidence type="ECO:0000313" key="3">
    <source>
        <dbReference type="Proteomes" id="UP001220964"/>
    </source>
</evidence>
<keyword evidence="3" id="KW-1185">Reference proteome</keyword>
<dbReference type="Proteomes" id="UP001220964">
    <property type="component" value="Unassembled WGS sequence"/>
</dbReference>
<dbReference type="GO" id="GO:0033194">
    <property type="term" value="P:response to hydroperoxide"/>
    <property type="evidence" value="ECO:0007669"/>
    <property type="project" value="TreeGrafter"/>
</dbReference>
<name>A0AAE3NNF2_9RHOB</name>
<reference evidence="2" key="1">
    <citation type="submission" date="2023-03" db="EMBL/GenBank/DDBJ databases">
        <title>Multiphase analysis and comparison of six strains from genera Psychromarinibacter, Lutimaribacter, and Maritimibacter, including a novel species: Psychromarinibacter sediminicola sp. nov.</title>
        <authorList>
            <person name="Wang Y.-H."/>
            <person name="Ye M.-Q."/>
            <person name="Du Z.-J."/>
        </authorList>
    </citation>
    <scope>NUCLEOTIDE SEQUENCE</scope>
    <source>
        <strain evidence="2">C21-152</strain>
    </source>
</reference>
<sequence length="259" mass="28870">MLVVISPAKRLNETPMDGVETTRPQFEAEAARLAGHMRQLSLQKLKGLMGLSDDLAKLNRRRFAGFMDTPDAAAVKPAMYLYAGDTYLGLEAASLESETVAYAQRHLRILSGLYGLLRPLDGIQPHRLEMGSRLKTRRGGNLYEFWRDLPATALNQAAEEAGTGVLVNCASQEYFGAVDRERLKLEVITPGFFEMRNGAPKVVSFYAKKARGAMARFVMERRVRDPEGLKDFDFGGYRYDPDLSREGQPAFVRSGEEVA</sequence>
<proteinExistence type="inferred from homology"/>
<comment type="similarity">
    <text evidence="1">Belongs to the UPF0246 family.</text>
</comment>
<organism evidence="2 3">
    <name type="scientific">Psychromarinibacter sediminicola</name>
    <dbReference type="NCBI Taxonomy" id="3033385"/>
    <lineage>
        <taxon>Bacteria</taxon>
        <taxon>Pseudomonadati</taxon>
        <taxon>Pseudomonadota</taxon>
        <taxon>Alphaproteobacteria</taxon>
        <taxon>Rhodobacterales</taxon>
        <taxon>Paracoccaceae</taxon>
        <taxon>Psychromarinibacter</taxon>
    </lineage>
</organism>
<evidence type="ECO:0000313" key="2">
    <source>
        <dbReference type="EMBL" id="MDF0601203.1"/>
    </source>
</evidence>
<gene>
    <name evidence="2" type="primary">yaaA</name>
    <name evidence="2" type="ORF">P1J78_10725</name>
</gene>
<dbReference type="AlphaFoldDB" id="A0AAE3NNF2"/>
<dbReference type="RefSeq" id="WP_275567341.1">
    <property type="nucleotide sequence ID" value="NZ_JARGYC010000023.1"/>
</dbReference>
<dbReference type="InterPro" id="IPR005583">
    <property type="entry name" value="YaaA"/>
</dbReference>